<keyword evidence="2" id="KW-0472">Membrane</keyword>
<evidence type="ECO:0000256" key="1">
    <source>
        <dbReference type="SAM" id="MobiDB-lite"/>
    </source>
</evidence>
<dbReference type="AlphaFoldDB" id="A0AA88CUK8"/>
<keyword evidence="2" id="KW-0812">Transmembrane</keyword>
<dbReference type="Pfam" id="PF06708">
    <property type="entry name" value="DUF1195"/>
    <property type="match status" value="1"/>
</dbReference>
<protein>
    <submittedName>
        <fullName evidence="3">Uncharacterized protein</fullName>
    </submittedName>
</protein>
<feature type="compositionally biased region" description="Basic and acidic residues" evidence="1">
    <location>
        <begin position="147"/>
        <end position="176"/>
    </location>
</feature>
<dbReference type="InterPro" id="IPR010608">
    <property type="entry name" value="DUF1195"/>
</dbReference>
<reference evidence="3" key="1">
    <citation type="submission" date="2023-07" db="EMBL/GenBank/DDBJ databases">
        <title>draft genome sequence of fig (Ficus carica).</title>
        <authorList>
            <person name="Takahashi T."/>
            <person name="Nishimura K."/>
        </authorList>
    </citation>
    <scope>NUCLEOTIDE SEQUENCE</scope>
</reference>
<organism evidence="3 4">
    <name type="scientific">Ficus carica</name>
    <name type="common">Common fig</name>
    <dbReference type="NCBI Taxonomy" id="3494"/>
    <lineage>
        <taxon>Eukaryota</taxon>
        <taxon>Viridiplantae</taxon>
        <taxon>Streptophyta</taxon>
        <taxon>Embryophyta</taxon>
        <taxon>Tracheophyta</taxon>
        <taxon>Spermatophyta</taxon>
        <taxon>Magnoliopsida</taxon>
        <taxon>eudicotyledons</taxon>
        <taxon>Gunneridae</taxon>
        <taxon>Pentapetalae</taxon>
        <taxon>rosids</taxon>
        <taxon>fabids</taxon>
        <taxon>Rosales</taxon>
        <taxon>Moraceae</taxon>
        <taxon>Ficeae</taxon>
        <taxon>Ficus</taxon>
    </lineage>
</organism>
<dbReference type="Proteomes" id="UP001187192">
    <property type="component" value="Unassembled WGS sequence"/>
</dbReference>
<name>A0AA88CUK8_FICCA</name>
<dbReference type="PANTHER" id="PTHR34358">
    <property type="entry name" value="OS03G0411600 PROTEIN"/>
    <property type="match status" value="1"/>
</dbReference>
<comment type="caution">
    <text evidence="3">The sequence shown here is derived from an EMBL/GenBank/DDBJ whole genome shotgun (WGS) entry which is preliminary data.</text>
</comment>
<keyword evidence="2" id="KW-1133">Transmembrane helix</keyword>
<proteinExistence type="predicted"/>
<keyword evidence="4" id="KW-1185">Reference proteome</keyword>
<evidence type="ECO:0000313" key="3">
    <source>
        <dbReference type="EMBL" id="GMN35498.1"/>
    </source>
</evidence>
<evidence type="ECO:0000313" key="4">
    <source>
        <dbReference type="Proteomes" id="UP001187192"/>
    </source>
</evidence>
<dbReference type="PANTHER" id="PTHR34358:SF7">
    <property type="entry name" value="SUGAR TRANSPORTER"/>
    <property type="match status" value="1"/>
</dbReference>
<gene>
    <name evidence="3" type="ORF">TIFTF001_005334</name>
</gene>
<dbReference type="EMBL" id="BTGU01000005">
    <property type="protein sequence ID" value="GMN35498.1"/>
    <property type="molecule type" value="Genomic_DNA"/>
</dbReference>
<evidence type="ECO:0000256" key="2">
    <source>
        <dbReference type="SAM" id="Phobius"/>
    </source>
</evidence>
<accession>A0AA88CUK8</accession>
<feature type="transmembrane region" description="Helical" evidence="2">
    <location>
        <begin position="27"/>
        <end position="48"/>
    </location>
</feature>
<feature type="region of interest" description="Disordered" evidence="1">
    <location>
        <begin position="144"/>
        <end position="187"/>
    </location>
</feature>
<sequence length="187" mass="21410">MKENDPPVVRRESSRGGLLGKTSSYKFWVLAALLLLAFWSMFTGSVTLKWSVGNLSRFSDDFSSPNYDDLDILKEVEEREKMVKHMWDVYAQSRSGRVPRFWQEAFEAAYENLVSDVPGVRDSAFSEIAKMSLFFPALDHLPVKPKGTNESRKMAKHTEKKKEVKPPKKEKKEETAISKTADQESQD</sequence>